<accession>A0AAD5RA39</accession>
<dbReference type="EMBL" id="JAHQIW010007157">
    <property type="protein sequence ID" value="KAJ1372542.1"/>
    <property type="molecule type" value="Genomic_DNA"/>
</dbReference>
<name>A0AAD5RA39_PARTN</name>
<reference evidence="1" key="1">
    <citation type="submission" date="2021-06" db="EMBL/GenBank/DDBJ databases">
        <title>Parelaphostrongylus tenuis whole genome reference sequence.</title>
        <authorList>
            <person name="Garwood T.J."/>
            <person name="Larsen P.A."/>
            <person name="Fountain-Jones N.M."/>
            <person name="Garbe J.R."/>
            <person name="Macchietto M.G."/>
            <person name="Kania S.A."/>
            <person name="Gerhold R.W."/>
            <person name="Richards J.E."/>
            <person name="Wolf T.M."/>
        </authorList>
    </citation>
    <scope>NUCLEOTIDE SEQUENCE</scope>
    <source>
        <strain evidence="1">MNPRO001-30</strain>
        <tissue evidence="1">Meninges</tissue>
    </source>
</reference>
<keyword evidence="2" id="KW-1185">Reference proteome</keyword>
<dbReference type="Proteomes" id="UP001196413">
    <property type="component" value="Unassembled WGS sequence"/>
</dbReference>
<evidence type="ECO:0000313" key="2">
    <source>
        <dbReference type="Proteomes" id="UP001196413"/>
    </source>
</evidence>
<comment type="caution">
    <text evidence="1">The sequence shown here is derived from an EMBL/GenBank/DDBJ whole genome shotgun (WGS) entry which is preliminary data.</text>
</comment>
<dbReference type="AlphaFoldDB" id="A0AAD5RA39"/>
<evidence type="ECO:0000313" key="1">
    <source>
        <dbReference type="EMBL" id="KAJ1372542.1"/>
    </source>
</evidence>
<sequence>MNLIHALGRTSVHKNTRIPTAMFRLNLGCGSEEGEVTETVAAHIALYRIDCVINNFSMSRLIDTRFRKSFLNHR</sequence>
<proteinExistence type="predicted"/>
<organism evidence="1 2">
    <name type="scientific">Parelaphostrongylus tenuis</name>
    <name type="common">Meningeal worm</name>
    <dbReference type="NCBI Taxonomy" id="148309"/>
    <lineage>
        <taxon>Eukaryota</taxon>
        <taxon>Metazoa</taxon>
        <taxon>Ecdysozoa</taxon>
        <taxon>Nematoda</taxon>
        <taxon>Chromadorea</taxon>
        <taxon>Rhabditida</taxon>
        <taxon>Rhabditina</taxon>
        <taxon>Rhabditomorpha</taxon>
        <taxon>Strongyloidea</taxon>
        <taxon>Metastrongylidae</taxon>
        <taxon>Parelaphostrongylus</taxon>
    </lineage>
</organism>
<protein>
    <submittedName>
        <fullName evidence="1">Uncharacterized protein</fullName>
    </submittedName>
</protein>
<gene>
    <name evidence="1" type="ORF">KIN20_034720</name>
</gene>